<evidence type="ECO:0000256" key="1">
    <source>
        <dbReference type="SAM" id="MobiDB-lite"/>
    </source>
</evidence>
<dbReference type="AlphaFoldDB" id="A0A127A766"/>
<organism evidence="2 3">
    <name type="scientific">Sinomonas atrocyanea</name>
    <dbReference type="NCBI Taxonomy" id="37927"/>
    <lineage>
        <taxon>Bacteria</taxon>
        <taxon>Bacillati</taxon>
        <taxon>Actinomycetota</taxon>
        <taxon>Actinomycetes</taxon>
        <taxon>Micrococcales</taxon>
        <taxon>Micrococcaceae</taxon>
        <taxon>Sinomonas</taxon>
    </lineage>
</organism>
<dbReference type="InterPro" id="IPR053842">
    <property type="entry name" value="NikA-like"/>
</dbReference>
<feature type="region of interest" description="Disordered" evidence="1">
    <location>
        <begin position="1"/>
        <end position="22"/>
    </location>
</feature>
<keyword evidence="3" id="KW-1185">Reference proteome</keyword>
<evidence type="ECO:0000313" key="2">
    <source>
        <dbReference type="EMBL" id="AMM34791.1"/>
    </source>
</evidence>
<reference evidence="2 3" key="1">
    <citation type="submission" date="2016-02" db="EMBL/GenBank/DDBJ databases">
        <title>Complete genome of Sinomonas atrocyanea KCTC 3377.</title>
        <authorList>
            <person name="Kim K.M."/>
        </authorList>
    </citation>
    <scope>NUCLEOTIDE SEQUENCE [LARGE SCALE GENOMIC DNA]</scope>
    <source>
        <strain evidence="2 3">KCTC 3377</strain>
        <plasmid evidence="2 3">pSA01</plasmid>
    </source>
</reference>
<feature type="compositionally biased region" description="Basic and acidic residues" evidence="1">
    <location>
        <begin position="13"/>
        <end position="22"/>
    </location>
</feature>
<accession>A0A127A766</accession>
<dbReference type="KEGG" id="satk:SA2016_4139"/>
<dbReference type="RefSeq" id="WP_066503124.1">
    <property type="nucleotide sequence ID" value="NZ_BJMO01000025.1"/>
</dbReference>
<dbReference type="EMBL" id="CP014519">
    <property type="protein sequence ID" value="AMM34791.1"/>
    <property type="molecule type" value="Genomic_DNA"/>
</dbReference>
<proteinExistence type="predicted"/>
<gene>
    <name evidence="2" type="ORF">SA2016_4139</name>
</gene>
<evidence type="ECO:0000313" key="3">
    <source>
        <dbReference type="Proteomes" id="UP000070134"/>
    </source>
</evidence>
<geneLocation type="plasmid" evidence="2 3">
    <name>pSA01</name>
</geneLocation>
<name>A0A127A766_9MICC</name>
<keyword evidence="2" id="KW-0614">Plasmid</keyword>
<protein>
    <submittedName>
        <fullName evidence="2">Mobilization protein</fullName>
    </submittedName>
</protein>
<sequence length="130" mass="14217">MGEAKTVRRLGKSRRDNEKGGRTEYIKVWCSPEEKAAVVVKAEQQGVTAPRLLFESAMAQPGETAFDRRNLAQELLGIRTLLGAVSNNMNQIARHANATGEFPDDAAAAVAVARRLMARIDEAVVQVMRP</sequence>
<dbReference type="Proteomes" id="UP000070134">
    <property type="component" value="Plasmid pSA01"/>
</dbReference>
<dbReference type="Pfam" id="PF21983">
    <property type="entry name" value="NikA-like"/>
    <property type="match status" value="1"/>
</dbReference>